<sequence length="647" mass="72278">MAVQFDAKQFQQTLQHARVDSVTLFAKCHHGWSYHPTKVGRMHPTLSFDLLRRQYDACKEADIRVPIYLSAGLDNLAGQLHPEWRERDHEGRLAGASPVEAGWFLMCFHSPYLGYLCEQIEEVVELFPDCDGIFLDIVAQHHSCSEAGLNVMREQGLDATREADRRRANSLALDRYYRRTTDSIRRDNPNRRVFHNSGHITRGQTEVLRHFSHLELESLPTGGWGYDHFPLSAKYAKQIVSHDVLGMTGKFHTTWGEFGGYKSLNALRYECSAMLAYGAKCSIGDQLPPHGRLDESTYRLIGKAYAEVEAKEPWCDHVQSISDIALLSAEACKAIDPGHGRDACAPDTGAVRALLEGHYLFDVIDAEMDFEPYRLLILPDEIRLGPKLEEKLRNYVDRGGRLLLSGESGLRADGSGFGLELGAEHHGPSAFSPDFAVPIEPLRPAYVSDPMVMYLGSQRITPAAGESLGEVYDPYYNRTAEHFCSHQHAPPRPEASGYALGVEHGRTLYLAHRVFSAYAAYGAVPLREFLHAAIDRALGGPRSVEVQNIPTTGRVTFMHQPTKKRSVLHLIYANTINRGGVGRQAVEVVDDLTPLHDVRVSIQPPHPVACVKLEPQGEPLETHRDGNRLVCEIPTLQCHQMVVFEQA</sequence>
<keyword evidence="2" id="KW-0378">Hydrolase</keyword>
<keyword evidence="2" id="KW-0326">Glycosidase</keyword>
<reference evidence="2 3" key="1">
    <citation type="submission" date="2024-08" db="EMBL/GenBank/DDBJ databases">
        <title>Whole-genome sequencing of halo(alkali)philic microorganisms from hypersaline lakes.</title>
        <authorList>
            <person name="Sorokin D.Y."/>
            <person name="Merkel A.Y."/>
            <person name="Messina E."/>
            <person name="Yakimov M."/>
        </authorList>
    </citation>
    <scope>NUCLEOTIDE SEQUENCE [LARGE SCALE GENOMIC DNA]</scope>
    <source>
        <strain evidence="2 3">AB-hyl4</strain>
    </source>
</reference>
<evidence type="ECO:0000259" key="1">
    <source>
        <dbReference type="Pfam" id="PF08532"/>
    </source>
</evidence>
<dbReference type="SUPFAM" id="SSF52317">
    <property type="entry name" value="Class I glutamine amidotransferase-like"/>
    <property type="match status" value="1"/>
</dbReference>
<gene>
    <name evidence="2" type="ORF">ACERK3_07280</name>
</gene>
<feature type="domain" description="Beta-galactosidase trimerisation" evidence="1">
    <location>
        <begin position="353"/>
        <end position="411"/>
    </location>
</feature>
<dbReference type="Gene3D" id="3.20.20.80">
    <property type="entry name" value="Glycosidases"/>
    <property type="match status" value="1"/>
</dbReference>
<dbReference type="InterPro" id="IPR017853">
    <property type="entry name" value="GH"/>
</dbReference>
<dbReference type="Gene3D" id="3.40.50.880">
    <property type="match status" value="1"/>
</dbReference>
<dbReference type="InterPro" id="IPR013738">
    <property type="entry name" value="Beta_galactosidase_Trimer"/>
</dbReference>
<proteinExistence type="predicted"/>
<dbReference type="InterPro" id="IPR029062">
    <property type="entry name" value="Class_I_gatase-like"/>
</dbReference>
<dbReference type="EMBL" id="JBGUBD010000004">
    <property type="protein sequence ID" value="MFA9478098.1"/>
    <property type="molecule type" value="Genomic_DNA"/>
</dbReference>
<name>A0ABV4U595_9BACT</name>
<protein>
    <submittedName>
        <fullName evidence="2">Alpha-amylase family protein</fullName>
        <ecNumber evidence="2">3.2.1.-</ecNumber>
    </submittedName>
</protein>
<dbReference type="InterPro" id="IPR028212">
    <property type="entry name" value="GHL6"/>
</dbReference>
<dbReference type="EC" id="3.2.1.-" evidence="2"/>
<keyword evidence="3" id="KW-1185">Reference proteome</keyword>
<dbReference type="CDD" id="cd03143">
    <property type="entry name" value="A4_beta-galactosidase_middle_domain"/>
    <property type="match status" value="1"/>
</dbReference>
<dbReference type="RefSeq" id="WP_425345025.1">
    <property type="nucleotide sequence ID" value="NZ_JBGUBD010000004.1"/>
</dbReference>
<organism evidence="2 3">
    <name type="scientific">Natronomicrosphaera hydrolytica</name>
    <dbReference type="NCBI Taxonomy" id="3242702"/>
    <lineage>
        <taxon>Bacteria</taxon>
        <taxon>Pseudomonadati</taxon>
        <taxon>Planctomycetota</taxon>
        <taxon>Phycisphaerae</taxon>
        <taxon>Phycisphaerales</taxon>
        <taxon>Phycisphaeraceae</taxon>
        <taxon>Natronomicrosphaera</taxon>
    </lineage>
</organism>
<accession>A0ABV4U595</accession>
<evidence type="ECO:0000313" key="2">
    <source>
        <dbReference type="EMBL" id="MFA9478098.1"/>
    </source>
</evidence>
<dbReference type="Pfam" id="PF08532">
    <property type="entry name" value="Glyco_hydro_42M"/>
    <property type="match status" value="1"/>
</dbReference>
<dbReference type="SUPFAM" id="SSF51445">
    <property type="entry name" value="(Trans)glycosidases"/>
    <property type="match status" value="1"/>
</dbReference>
<evidence type="ECO:0000313" key="3">
    <source>
        <dbReference type="Proteomes" id="UP001575105"/>
    </source>
</evidence>
<comment type="caution">
    <text evidence="2">The sequence shown here is derived from an EMBL/GenBank/DDBJ whole genome shotgun (WGS) entry which is preliminary data.</text>
</comment>
<dbReference type="Proteomes" id="UP001575105">
    <property type="component" value="Unassembled WGS sequence"/>
</dbReference>
<dbReference type="Pfam" id="PF14871">
    <property type="entry name" value="GHL6"/>
    <property type="match status" value="1"/>
</dbReference>
<dbReference type="GO" id="GO:0016798">
    <property type="term" value="F:hydrolase activity, acting on glycosyl bonds"/>
    <property type="evidence" value="ECO:0007669"/>
    <property type="project" value="UniProtKB-KW"/>
</dbReference>